<dbReference type="Gene3D" id="3.10.120.10">
    <property type="entry name" value="Cytochrome b5-like heme/steroid binding domain"/>
    <property type="match status" value="2"/>
</dbReference>
<sequence length="177" mass="19638">MDDTEEKTFTAAEVAKHNGDDGKYWMIINGHVHDLTDFLEEHPGGEEVLMSLAGGDGTECFEDVGHSFDAINLCKKYRIGVLSDHPGGEEVLLEQAGRDASEAFEDVGHSSDAREMMEKYKIGELAEEDRVKTDRKPQAWGSDPSSSTSKDNNWNAWLIPVVIGIVATVLYKFFLTK</sequence>
<feature type="domain" description="Cytochrome b5 heme-binding" evidence="16">
    <location>
        <begin position="6"/>
        <end position="83"/>
    </location>
</feature>
<keyword evidence="6" id="KW-0256">Endoplasmic reticulum</keyword>
<dbReference type="InterPro" id="IPR036400">
    <property type="entry name" value="Cyt_B5-like_heme/steroid_sf"/>
</dbReference>
<evidence type="ECO:0000256" key="3">
    <source>
        <dbReference type="ARBA" id="ARBA00022617"/>
    </source>
</evidence>
<keyword evidence="8" id="KW-0249">Electron transport</keyword>
<dbReference type="GO" id="GO:0046872">
    <property type="term" value="F:metal ion binding"/>
    <property type="evidence" value="ECO:0007669"/>
    <property type="project" value="UniProtKB-UniRule"/>
</dbReference>
<reference evidence="17" key="1">
    <citation type="journal article" date="2014" name="PLoS ONE">
        <title>Transcriptome-Based Identification of ABC Transporters in the Western Tarnished Plant Bug Lygus hesperus.</title>
        <authorList>
            <person name="Hull J.J."/>
            <person name="Chaney K."/>
            <person name="Geib S.M."/>
            <person name="Fabrick J.A."/>
            <person name="Brent C.S."/>
            <person name="Walsh D."/>
            <person name="Lavine L.C."/>
        </authorList>
    </citation>
    <scope>NUCLEOTIDE SEQUENCE</scope>
</reference>
<keyword evidence="4 14" id="KW-0812">Transmembrane</keyword>
<evidence type="ECO:0000256" key="15">
    <source>
        <dbReference type="SAM" id="MobiDB-lite"/>
    </source>
</evidence>
<dbReference type="AlphaFoldDB" id="A0A0A9XQA5"/>
<accession>A0A0A9XQA5</accession>
<feature type="compositionally biased region" description="Basic and acidic residues" evidence="15">
    <location>
        <begin position="127"/>
        <end position="137"/>
    </location>
</feature>
<dbReference type="Pfam" id="PF00173">
    <property type="entry name" value="Cyt-b5"/>
    <property type="match status" value="1"/>
</dbReference>
<keyword evidence="2" id="KW-0813">Transport</keyword>
<dbReference type="PROSITE" id="PS50255">
    <property type="entry name" value="CYTOCHROME_B5_2"/>
    <property type="match status" value="2"/>
</dbReference>
<dbReference type="InterPro" id="IPR018506">
    <property type="entry name" value="Cyt_B5_heme-BS"/>
</dbReference>
<evidence type="ECO:0000256" key="9">
    <source>
        <dbReference type="ARBA" id="ARBA00023004"/>
    </source>
</evidence>
<evidence type="ECO:0000259" key="16">
    <source>
        <dbReference type="PROSITE" id="PS50255"/>
    </source>
</evidence>
<dbReference type="InterPro" id="IPR050668">
    <property type="entry name" value="Cytochrome_b5"/>
</dbReference>
<organism evidence="17">
    <name type="scientific">Lygus hesperus</name>
    <name type="common">Western plant bug</name>
    <dbReference type="NCBI Taxonomy" id="30085"/>
    <lineage>
        <taxon>Eukaryota</taxon>
        <taxon>Metazoa</taxon>
        <taxon>Ecdysozoa</taxon>
        <taxon>Arthropoda</taxon>
        <taxon>Hexapoda</taxon>
        <taxon>Insecta</taxon>
        <taxon>Pterygota</taxon>
        <taxon>Neoptera</taxon>
        <taxon>Paraneoptera</taxon>
        <taxon>Hemiptera</taxon>
        <taxon>Heteroptera</taxon>
        <taxon>Panheteroptera</taxon>
        <taxon>Cimicomorpha</taxon>
        <taxon>Miridae</taxon>
        <taxon>Mirini</taxon>
        <taxon>Lygus</taxon>
    </lineage>
</organism>
<evidence type="ECO:0000256" key="4">
    <source>
        <dbReference type="ARBA" id="ARBA00022692"/>
    </source>
</evidence>
<gene>
    <name evidence="17" type="primary">Cyt-b5_1</name>
    <name evidence="17" type="ORF">CM83_82742</name>
</gene>
<evidence type="ECO:0000313" key="17">
    <source>
        <dbReference type="EMBL" id="JAG22927.1"/>
    </source>
</evidence>
<dbReference type="GO" id="GO:0020037">
    <property type="term" value="F:heme binding"/>
    <property type="evidence" value="ECO:0007669"/>
    <property type="project" value="UniProtKB-UniRule"/>
</dbReference>
<dbReference type="InterPro" id="IPR001199">
    <property type="entry name" value="Cyt_B5-like_heme/steroid-bd"/>
</dbReference>
<dbReference type="GO" id="GO:0005789">
    <property type="term" value="C:endoplasmic reticulum membrane"/>
    <property type="evidence" value="ECO:0007669"/>
    <property type="project" value="UniProtKB-SubCell"/>
</dbReference>
<evidence type="ECO:0000256" key="5">
    <source>
        <dbReference type="ARBA" id="ARBA00022723"/>
    </source>
</evidence>
<feature type="transmembrane region" description="Helical" evidence="14">
    <location>
        <begin position="154"/>
        <end position="174"/>
    </location>
</feature>
<proteinExistence type="inferred from homology"/>
<evidence type="ECO:0000256" key="10">
    <source>
        <dbReference type="ARBA" id="ARBA00023136"/>
    </source>
</evidence>
<dbReference type="PRINTS" id="PR00363">
    <property type="entry name" value="CYTOCHROMEB5"/>
</dbReference>
<name>A0A0A9XQA5_LYGHE</name>
<dbReference type="PROSITE" id="PS00191">
    <property type="entry name" value="CYTOCHROME_B5_1"/>
    <property type="match status" value="1"/>
</dbReference>
<evidence type="ECO:0000256" key="11">
    <source>
        <dbReference type="ARBA" id="ARBA00037877"/>
    </source>
</evidence>
<evidence type="ECO:0000256" key="2">
    <source>
        <dbReference type="ARBA" id="ARBA00022448"/>
    </source>
</evidence>
<comment type="similarity">
    <text evidence="12 14">Belongs to the cytochrome b5 family.</text>
</comment>
<dbReference type="SMART" id="SM01117">
    <property type="entry name" value="Cyt-b5"/>
    <property type="match status" value="2"/>
</dbReference>
<feature type="region of interest" description="Disordered" evidence="15">
    <location>
        <begin position="127"/>
        <end position="150"/>
    </location>
</feature>
<keyword evidence="7" id="KW-0492">Microsome</keyword>
<dbReference type="PANTHER" id="PTHR19359:SF150">
    <property type="entry name" value="CYTOCHROME B5"/>
    <property type="match status" value="1"/>
</dbReference>
<evidence type="ECO:0000256" key="7">
    <source>
        <dbReference type="ARBA" id="ARBA00022848"/>
    </source>
</evidence>
<reference evidence="17" key="2">
    <citation type="submission" date="2014-07" db="EMBL/GenBank/DDBJ databases">
        <authorList>
            <person name="Hull J."/>
        </authorList>
    </citation>
    <scope>NUCLEOTIDE SEQUENCE</scope>
</reference>
<keyword evidence="5 14" id="KW-0479">Metal-binding</keyword>
<keyword evidence="14" id="KW-1133">Transmembrane helix</keyword>
<keyword evidence="3 14" id="KW-0349">Heme</keyword>
<evidence type="ECO:0000256" key="12">
    <source>
        <dbReference type="ARBA" id="ARBA00038168"/>
    </source>
</evidence>
<evidence type="ECO:0000256" key="1">
    <source>
        <dbReference type="ARBA" id="ARBA00004131"/>
    </source>
</evidence>
<feature type="domain" description="Cytochrome b5 heme-binding" evidence="16">
    <location>
        <begin position="82"/>
        <end position="126"/>
    </location>
</feature>
<comment type="subcellular location">
    <subcellularLocation>
        <location evidence="1">Endoplasmic reticulum membrane</location>
        <topology evidence="1">Single-pass membrane protein</topology>
        <orientation evidence="1">Cytoplasmic side</orientation>
    </subcellularLocation>
    <subcellularLocation>
        <location evidence="11">Microsome membrane</location>
        <topology evidence="11">Single-pass membrane protein</topology>
        <orientation evidence="11">Cytoplasmic side</orientation>
    </subcellularLocation>
</comment>
<evidence type="ECO:0000256" key="14">
    <source>
        <dbReference type="RuleBase" id="RU362121"/>
    </source>
</evidence>
<dbReference type="EMBL" id="GBHO01020677">
    <property type="protein sequence ID" value="JAG22927.1"/>
    <property type="molecule type" value="Transcribed_RNA"/>
</dbReference>
<dbReference type="SUPFAM" id="SSF55856">
    <property type="entry name" value="Cytochrome b5-like heme/steroid binding domain"/>
    <property type="match status" value="2"/>
</dbReference>
<keyword evidence="9 14" id="KW-0408">Iron</keyword>
<evidence type="ECO:0000256" key="6">
    <source>
        <dbReference type="ARBA" id="ARBA00022824"/>
    </source>
</evidence>
<evidence type="ECO:0000256" key="13">
    <source>
        <dbReference type="ARBA" id="ARBA00039806"/>
    </source>
</evidence>
<dbReference type="FunFam" id="3.10.120.10:FF:000002">
    <property type="entry name" value="Cytochrome b5 type B"/>
    <property type="match status" value="1"/>
</dbReference>
<keyword evidence="10 14" id="KW-0472">Membrane</keyword>
<evidence type="ECO:0000256" key="8">
    <source>
        <dbReference type="ARBA" id="ARBA00022982"/>
    </source>
</evidence>
<protein>
    <recommendedName>
        <fullName evidence="13">Cytochrome b5</fullName>
    </recommendedName>
</protein>
<dbReference type="PANTHER" id="PTHR19359">
    <property type="entry name" value="CYTOCHROME B5"/>
    <property type="match status" value="1"/>
</dbReference>